<dbReference type="PANTHER" id="PTHR11257:SF13">
    <property type="entry name" value="GEO07322P1"/>
    <property type="match status" value="1"/>
</dbReference>
<dbReference type="SUPFAM" id="SSF100910">
    <property type="entry name" value="Chemosensory protein Csp2"/>
    <property type="match status" value="1"/>
</dbReference>
<proteinExistence type="predicted"/>
<evidence type="ECO:0008006" key="4">
    <source>
        <dbReference type="Google" id="ProtNLM"/>
    </source>
</evidence>
<evidence type="ECO:0000313" key="2">
    <source>
        <dbReference type="EMBL" id="KAL3289146.1"/>
    </source>
</evidence>
<accession>A0ABD2PET1</accession>
<name>A0ABD2PET1_9CUCU</name>
<gene>
    <name evidence="2" type="ORF">HHI36_003583</name>
</gene>
<dbReference type="PANTHER" id="PTHR11257">
    <property type="entry name" value="CHEMOSENSORY PROTEIN-RELATED"/>
    <property type="match status" value="1"/>
</dbReference>
<evidence type="ECO:0000313" key="3">
    <source>
        <dbReference type="Proteomes" id="UP001516400"/>
    </source>
</evidence>
<keyword evidence="1" id="KW-0732">Signal</keyword>
<dbReference type="Proteomes" id="UP001516400">
    <property type="component" value="Unassembled WGS sequence"/>
</dbReference>
<feature type="chain" id="PRO_5044822630" description="Chemosensory protein" evidence="1">
    <location>
        <begin position="18"/>
        <end position="133"/>
    </location>
</feature>
<organism evidence="2 3">
    <name type="scientific">Cryptolaemus montrouzieri</name>
    <dbReference type="NCBI Taxonomy" id="559131"/>
    <lineage>
        <taxon>Eukaryota</taxon>
        <taxon>Metazoa</taxon>
        <taxon>Ecdysozoa</taxon>
        <taxon>Arthropoda</taxon>
        <taxon>Hexapoda</taxon>
        <taxon>Insecta</taxon>
        <taxon>Pterygota</taxon>
        <taxon>Neoptera</taxon>
        <taxon>Endopterygota</taxon>
        <taxon>Coleoptera</taxon>
        <taxon>Polyphaga</taxon>
        <taxon>Cucujiformia</taxon>
        <taxon>Coccinelloidea</taxon>
        <taxon>Coccinellidae</taxon>
        <taxon>Scymninae</taxon>
        <taxon>Scymnini</taxon>
        <taxon>Cryptolaemus</taxon>
    </lineage>
</organism>
<comment type="caution">
    <text evidence="2">The sequence shown here is derived from an EMBL/GenBank/DDBJ whole genome shotgun (WGS) entry which is preliminary data.</text>
</comment>
<feature type="signal peptide" evidence="1">
    <location>
        <begin position="1"/>
        <end position="17"/>
    </location>
</feature>
<dbReference type="InterPro" id="IPR036682">
    <property type="entry name" value="OS_D_A10/PebIII_sf"/>
</dbReference>
<dbReference type="EMBL" id="JABFTP020000185">
    <property type="protein sequence ID" value="KAL3289146.1"/>
    <property type="molecule type" value="Genomic_DNA"/>
</dbReference>
<sequence length="133" mass="15170">MNSIVFFMTSLVVCVYSGEPGKYTSKFNNIDLDAVMANHRLIIAYFNCLMSEHGQGCSPDALELRRVIPEVLEDGCAKCSPTHIEAAKVMTNFLITKKPDIFKKLLQKYDPDKKYRKRWDAQLRAAGFDPDKF</sequence>
<keyword evidence="3" id="KW-1185">Reference proteome</keyword>
<evidence type="ECO:0000256" key="1">
    <source>
        <dbReference type="SAM" id="SignalP"/>
    </source>
</evidence>
<protein>
    <recommendedName>
        <fullName evidence="4">Chemosensory protein</fullName>
    </recommendedName>
</protein>
<dbReference type="Gene3D" id="1.10.2080.10">
    <property type="entry name" value="Insect odorant-binding protein A10/Ejaculatory bulb-specific protein 3"/>
    <property type="match status" value="1"/>
</dbReference>
<reference evidence="2 3" key="1">
    <citation type="journal article" date="2021" name="BMC Biol.">
        <title>Horizontally acquired antibacterial genes associated with adaptive radiation of ladybird beetles.</title>
        <authorList>
            <person name="Li H.S."/>
            <person name="Tang X.F."/>
            <person name="Huang Y.H."/>
            <person name="Xu Z.Y."/>
            <person name="Chen M.L."/>
            <person name="Du X.Y."/>
            <person name="Qiu B.Y."/>
            <person name="Chen P.T."/>
            <person name="Zhang W."/>
            <person name="Slipinski A."/>
            <person name="Escalona H.E."/>
            <person name="Waterhouse R.M."/>
            <person name="Zwick A."/>
            <person name="Pang H."/>
        </authorList>
    </citation>
    <scope>NUCLEOTIDE SEQUENCE [LARGE SCALE GENOMIC DNA]</scope>
    <source>
        <strain evidence="2">SYSU2018</strain>
    </source>
</reference>
<dbReference type="InterPro" id="IPR005055">
    <property type="entry name" value="A10/PebIII"/>
</dbReference>
<dbReference type="Pfam" id="PF03392">
    <property type="entry name" value="OS-D"/>
    <property type="match status" value="1"/>
</dbReference>
<dbReference type="AlphaFoldDB" id="A0ABD2PET1"/>